<feature type="transmembrane region" description="Helical" evidence="2">
    <location>
        <begin position="271"/>
        <end position="289"/>
    </location>
</feature>
<evidence type="ECO:0008006" key="6">
    <source>
        <dbReference type="Google" id="ProtNLM"/>
    </source>
</evidence>
<keyword evidence="2" id="KW-1133">Transmembrane helix</keyword>
<keyword evidence="5" id="KW-1185">Reference proteome</keyword>
<name>A0AAU9FB92_DROMD</name>
<keyword evidence="3" id="KW-0732">Signal</keyword>
<protein>
    <recommendedName>
        <fullName evidence="6">Osiris 4</fullName>
    </recommendedName>
</protein>
<evidence type="ECO:0000256" key="2">
    <source>
        <dbReference type="SAM" id="Phobius"/>
    </source>
</evidence>
<feature type="compositionally biased region" description="Polar residues" evidence="1">
    <location>
        <begin position="43"/>
        <end position="64"/>
    </location>
</feature>
<feature type="signal peptide" evidence="3">
    <location>
        <begin position="1"/>
        <end position="22"/>
    </location>
</feature>
<feature type="chain" id="PRO_5044009474" description="Osiris 4" evidence="3">
    <location>
        <begin position="23"/>
        <end position="421"/>
    </location>
</feature>
<dbReference type="Pfam" id="PF07898">
    <property type="entry name" value="DUF1676"/>
    <property type="match status" value="1"/>
</dbReference>
<dbReference type="GO" id="GO:0016020">
    <property type="term" value="C:membrane"/>
    <property type="evidence" value="ECO:0007669"/>
    <property type="project" value="TreeGrafter"/>
</dbReference>
<dbReference type="InterPro" id="IPR012464">
    <property type="entry name" value="DUF1676"/>
</dbReference>
<evidence type="ECO:0000256" key="3">
    <source>
        <dbReference type="SAM" id="SignalP"/>
    </source>
</evidence>
<accession>A0AAU9FB92</accession>
<feature type="transmembrane region" description="Helical" evidence="2">
    <location>
        <begin position="239"/>
        <end position="259"/>
    </location>
</feature>
<keyword evidence="2" id="KW-0812">Transmembrane</keyword>
<evidence type="ECO:0000256" key="1">
    <source>
        <dbReference type="SAM" id="MobiDB-lite"/>
    </source>
</evidence>
<organism evidence="4 5">
    <name type="scientific">Drosophila madeirensis</name>
    <name type="common">Fruit fly</name>
    <dbReference type="NCBI Taxonomy" id="30013"/>
    <lineage>
        <taxon>Eukaryota</taxon>
        <taxon>Metazoa</taxon>
        <taxon>Ecdysozoa</taxon>
        <taxon>Arthropoda</taxon>
        <taxon>Hexapoda</taxon>
        <taxon>Insecta</taxon>
        <taxon>Pterygota</taxon>
        <taxon>Neoptera</taxon>
        <taxon>Endopterygota</taxon>
        <taxon>Diptera</taxon>
        <taxon>Brachycera</taxon>
        <taxon>Muscomorpha</taxon>
        <taxon>Ephydroidea</taxon>
        <taxon>Drosophilidae</taxon>
        <taxon>Drosophila</taxon>
        <taxon>Sophophora</taxon>
    </lineage>
</organism>
<proteinExistence type="predicted"/>
<dbReference type="PANTHER" id="PTHR21879:SF21">
    <property type="entry name" value="OSIRIS 4, ISOFORM B"/>
    <property type="match status" value="1"/>
</dbReference>
<dbReference type="Proteomes" id="UP001500889">
    <property type="component" value="Chromosome O"/>
</dbReference>
<evidence type="ECO:0000313" key="5">
    <source>
        <dbReference type="Proteomes" id="UP001500889"/>
    </source>
</evidence>
<keyword evidence="2" id="KW-0472">Membrane</keyword>
<feature type="region of interest" description="Disordered" evidence="1">
    <location>
        <begin position="31"/>
        <end position="64"/>
    </location>
</feature>
<evidence type="ECO:0000313" key="4">
    <source>
        <dbReference type="EMBL" id="BFF92964.1"/>
    </source>
</evidence>
<dbReference type="PANTHER" id="PTHR21879">
    <property type="entry name" value="FI03362P-RELATED-RELATED"/>
    <property type="match status" value="1"/>
</dbReference>
<dbReference type="AlphaFoldDB" id="A0AAU9FB92"/>
<dbReference type="EMBL" id="AP029263">
    <property type="protein sequence ID" value="BFF92964.1"/>
    <property type="molecule type" value="Genomic_DNA"/>
</dbReference>
<reference evidence="4 5" key="1">
    <citation type="submission" date="2024-02" db="EMBL/GenBank/DDBJ databases">
        <title>A chromosome-level genome assembly of Drosophila madeirensis, a fruit fly species endemic to Madeira island.</title>
        <authorList>
            <person name="Tomihara K."/>
            <person name="Llopart A."/>
            <person name="Yamamoto D."/>
        </authorList>
    </citation>
    <scope>NUCLEOTIDE SEQUENCE [LARGE SCALE GENOMIC DNA]</scope>
    <source>
        <strain evidence="4 5">RF1</strain>
    </source>
</reference>
<sequence>MLHYLAASCLLLALSGLQPATAAIHKRSGAHAANGLGSEESATRSQAPGHSQSKPAPNPSGSVENTDLLDKLSWKCANNASCLYSVANGIMTSYRRGETIKLGLFDLVRLPELDKAATHKHKWGTGRGLASFMDFVSGNAVRVPVGPMVFSVQRSEEDSDYIEVALLKKAASGTGRLQGTGGVGGLLGGGGGGGLLGGGGGGSGIGGGGGLLGGGGGGDSGGGGGLLRRRHQHQDKKQFQMLIPMYLAATTFGWTMVAAKAVGLLTLKALILSKIAFVVAAIVLIKKLMDNASEKMMYQFPEQTPYMMPYGMDYGGLHGGDISPEMYPGSLHHLAMAGGGQLSGHPGHPGLESFGAESHLHSQVSSDGSNHTQVLAALGGLGGLGHKIKREDSWMAKSKSTPARRPLIYNYVQPHMPYYRS</sequence>
<gene>
    <name evidence="4" type="ORF">DMAD_10906</name>
</gene>